<dbReference type="Gene3D" id="3.10.450.40">
    <property type="match status" value="1"/>
</dbReference>
<gene>
    <name evidence="2" type="ORF">CFX0092_B0688</name>
</gene>
<proteinExistence type="predicted"/>
<keyword evidence="3" id="KW-1185">Reference proteome</keyword>
<accession>A0A160T867</accession>
<dbReference type="AlphaFoldDB" id="A0A160T867"/>
<reference evidence="2" key="1">
    <citation type="submission" date="2016-01" db="EMBL/GenBank/DDBJ databases">
        <authorList>
            <person name="Mcilroy J.S."/>
            <person name="Karst M S."/>
            <person name="Albertsen M."/>
        </authorList>
    </citation>
    <scope>NUCLEOTIDE SEQUENCE</scope>
    <source>
        <strain evidence="2">Cfx-K</strain>
    </source>
</reference>
<dbReference type="EMBL" id="LN890656">
    <property type="protein sequence ID" value="CUS06222.1"/>
    <property type="molecule type" value="Genomic_DNA"/>
</dbReference>
<dbReference type="KEGG" id="pbf:CFX0092_B0688"/>
<dbReference type="SUPFAM" id="SSF160719">
    <property type="entry name" value="gpW/gp25-like"/>
    <property type="match status" value="1"/>
</dbReference>
<dbReference type="Pfam" id="PF04965">
    <property type="entry name" value="GPW_gp25"/>
    <property type="match status" value="1"/>
</dbReference>
<sequence length="129" mass="14648">MKKDIIGRGWAFPPGNDGRLRLIGGEEKIEQSIRLILTTRPGERPLRPEFGCAIHDLVFQGNTAALHAQLRQTIRAALLRWEPRIDPLDVAIDRPEQNVLDIHISYRLRDTNAVFNLVYPLFINEGALS</sequence>
<dbReference type="Proteomes" id="UP000215027">
    <property type="component" value="Chromosome II"/>
</dbReference>
<feature type="domain" description="IraD/Gp25-like" evidence="1">
    <location>
        <begin position="25"/>
        <end position="112"/>
    </location>
</feature>
<evidence type="ECO:0000259" key="1">
    <source>
        <dbReference type="Pfam" id="PF04965"/>
    </source>
</evidence>
<evidence type="ECO:0000313" key="3">
    <source>
        <dbReference type="Proteomes" id="UP000215027"/>
    </source>
</evidence>
<organism evidence="2 3">
    <name type="scientific">Candidatus Promineifilum breve</name>
    <dbReference type="NCBI Taxonomy" id="1806508"/>
    <lineage>
        <taxon>Bacteria</taxon>
        <taxon>Bacillati</taxon>
        <taxon>Chloroflexota</taxon>
        <taxon>Ardenticatenia</taxon>
        <taxon>Candidatus Promineifilales</taxon>
        <taxon>Candidatus Promineifilaceae</taxon>
        <taxon>Candidatus Promineifilum</taxon>
    </lineage>
</organism>
<evidence type="ECO:0000313" key="2">
    <source>
        <dbReference type="EMBL" id="CUS06222.1"/>
    </source>
</evidence>
<dbReference type="RefSeq" id="WP_095045527.1">
    <property type="nucleotide sequence ID" value="NZ_LN890656.1"/>
</dbReference>
<name>A0A160T867_9CHLR</name>
<dbReference type="InterPro" id="IPR007048">
    <property type="entry name" value="IraD/Gp25-like"/>
</dbReference>
<dbReference type="OrthoDB" id="9802846at2"/>
<protein>
    <submittedName>
        <fullName evidence="2">Phage baseplate lysozyme</fullName>
    </submittedName>
</protein>